<dbReference type="PANTHER" id="PTHR43300:SF11">
    <property type="entry name" value="ACETYLTRANSFERASE RV3034C-RELATED"/>
    <property type="match status" value="1"/>
</dbReference>
<dbReference type="InterPro" id="IPR050179">
    <property type="entry name" value="Trans_hexapeptide_repeat"/>
</dbReference>
<protein>
    <submittedName>
        <fullName evidence="5">Hexapeptide repeat of succinyl-transferase</fullName>
    </submittedName>
</protein>
<keyword evidence="6" id="KW-1185">Reference proteome</keyword>
<gene>
    <name evidence="5" type="ORF">SAMN05216382_1123</name>
</gene>
<dbReference type="AlphaFoldDB" id="A0A1H7L1H5"/>
<reference evidence="6" key="1">
    <citation type="submission" date="2016-10" db="EMBL/GenBank/DDBJ databases">
        <authorList>
            <person name="Varghese N."/>
            <person name="Submissions S."/>
        </authorList>
    </citation>
    <scope>NUCLEOTIDE SEQUENCE [LARGE SCALE GENOMIC DNA]</scope>
    <source>
        <strain evidence="6">JS21-1</strain>
    </source>
</reference>
<dbReference type="PANTHER" id="PTHR43300">
    <property type="entry name" value="ACETYLTRANSFERASE"/>
    <property type="match status" value="1"/>
</dbReference>
<dbReference type="Proteomes" id="UP000199214">
    <property type="component" value="Unassembled WGS sequence"/>
</dbReference>
<dbReference type="STRING" id="1855283.SAMN05216382_1123"/>
<keyword evidence="3" id="KW-0677">Repeat</keyword>
<dbReference type="InterPro" id="IPR011004">
    <property type="entry name" value="Trimer_LpxA-like_sf"/>
</dbReference>
<dbReference type="GO" id="GO:0016746">
    <property type="term" value="F:acyltransferase activity"/>
    <property type="evidence" value="ECO:0007669"/>
    <property type="project" value="UniProtKB-KW"/>
</dbReference>
<organism evidence="5 6">
    <name type="scientific">Sphingomonas palmae</name>
    <dbReference type="NCBI Taxonomy" id="1855283"/>
    <lineage>
        <taxon>Bacteria</taxon>
        <taxon>Pseudomonadati</taxon>
        <taxon>Pseudomonadota</taxon>
        <taxon>Alphaproteobacteria</taxon>
        <taxon>Sphingomonadales</taxon>
        <taxon>Sphingomonadaceae</taxon>
        <taxon>Sphingomonas</taxon>
    </lineage>
</organism>
<comment type="similarity">
    <text evidence="1">Belongs to the transferase hexapeptide repeat family.</text>
</comment>
<name>A0A1H7L1H5_9SPHN</name>
<evidence type="ECO:0000256" key="2">
    <source>
        <dbReference type="ARBA" id="ARBA00022679"/>
    </source>
</evidence>
<dbReference type="InterPro" id="IPR001451">
    <property type="entry name" value="Hexapep"/>
</dbReference>
<proteinExistence type="inferred from homology"/>
<keyword evidence="2 5" id="KW-0808">Transferase</keyword>
<evidence type="ECO:0000313" key="6">
    <source>
        <dbReference type="Proteomes" id="UP000199214"/>
    </source>
</evidence>
<dbReference type="PROSITE" id="PS00101">
    <property type="entry name" value="HEXAPEP_TRANSFERASES"/>
    <property type="match status" value="1"/>
</dbReference>
<accession>A0A1H7L1H5</accession>
<dbReference type="EMBL" id="FNZZ01000002">
    <property type="protein sequence ID" value="SEK92640.1"/>
    <property type="molecule type" value="Genomic_DNA"/>
</dbReference>
<dbReference type="SUPFAM" id="SSF51161">
    <property type="entry name" value="Trimeric LpxA-like enzymes"/>
    <property type="match status" value="1"/>
</dbReference>
<evidence type="ECO:0000256" key="1">
    <source>
        <dbReference type="ARBA" id="ARBA00007274"/>
    </source>
</evidence>
<sequence>MPSLNNLIALQRLMIRARIAVCNRFWGMHIHPTARLSRSARLDRTHPRGLHVGRHSYVAFDAAILTHDMVRGLRTDTIIGDECFIGARSVILPGVRVGNNAVVAAGSVVTRDVPANSIVSGNPASVLRSGISTGHYGVLQRS</sequence>
<keyword evidence="4" id="KW-0012">Acyltransferase</keyword>
<evidence type="ECO:0000313" key="5">
    <source>
        <dbReference type="EMBL" id="SEK92640.1"/>
    </source>
</evidence>
<evidence type="ECO:0000256" key="4">
    <source>
        <dbReference type="ARBA" id="ARBA00023315"/>
    </source>
</evidence>
<dbReference type="InterPro" id="IPR018357">
    <property type="entry name" value="Hexapep_transf_CS"/>
</dbReference>
<dbReference type="Gene3D" id="2.160.10.10">
    <property type="entry name" value="Hexapeptide repeat proteins"/>
    <property type="match status" value="1"/>
</dbReference>
<dbReference type="Pfam" id="PF14602">
    <property type="entry name" value="Hexapep_2"/>
    <property type="match status" value="1"/>
</dbReference>
<dbReference type="OrthoDB" id="9815592at2"/>
<evidence type="ECO:0000256" key="3">
    <source>
        <dbReference type="ARBA" id="ARBA00022737"/>
    </source>
</evidence>